<dbReference type="NCBIfam" id="NF038216">
    <property type="entry name" value="ABZJ_00895_fam"/>
    <property type="match status" value="1"/>
</dbReference>
<dbReference type="AlphaFoldDB" id="A0A2G4YUF7"/>
<keyword evidence="1" id="KW-0812">Transmembrane</keyword>
<dbReference type="RefSeq" id="WP_099471562.1">
    <property type="nucleotide sequence ID" value="NZ_CP041025.1"/>
</dbReference>
<evidence type="ECO:0000313" key="2">
    <source>
        <dbReference type="EMBL" id="PHZ85978.1"/>
    </source>
</evidence>
<protein>
    <submittedName>
        <fullName evidence="2">Uncharacterized protein</fullName>
    </submittedName>
</protein>
<sequence length="160" mass="18549">MMQEHTVSVKKYILICVGISLLLSLVGLNSNKVPYLIQFIFLLTITYFIGKKFGRDHRRLPLPRERHWFAFGNVLFQILFIGVSLAMVVLFLNGMGESGKFEGILNLVDRFESGFRWPLLFAVIISMVLEYMMFYFTFGWGAKKQLKKLQKVTVESNIQI</sequence>
<gene>
    <name evidence="2" type="ORF">CRD36_04715</name>
</gene>
<organism evidence="2 3">
    <name type="scientific">Paremcibacter congregatus</name>
    <dbReference type="NCBI Taxonomy" id="2043170"/>
    <lineage>
        <taxon>Bacteria</taxon>
        <taxon>Pseudomonadati</taxon>
        <taxon>Pseudomonadota</taxon>
        <taxon>Alphaproteobacteria</taxon>
        <taxon>Emcibacterales</taxon>
        <taxon>Emcibacteraceae</taxon>
        <taxon>Paremcibacter</taxon>
    </lineage>
</organism>
<feature type="transmembrane region" description="Helical" evidence="1">
    <location>
        <begin position="12"/>
        <end position="29"/>
    </location>
</feature>
<dbReference type="InterPro" id="IPR047730">
    <property type="entry name" value="ABZJ_00895-like"/>
</dbReference>
<evidence type="ECO:0000313" key="3">
    <source>
        <dbReference type="Proteomes" id="UP000229730"/>
    </source>
</evidence>
<comment type="caution">
    <text evidence="2">The sequence shown here is derived from an EMBL/GenBank/DDBJ whole genome shotgun (WGS) entry which is preliminary data.</text>
</comment>
<name>A0A2G4YUF7_9PROT</name>
<keyword evidence="3" id="KW-1185">Reference proteome</keyword>
<reference evidence="2 3" key="1">
    <citation type="submission" date="2017-10" db="EMBL/GenBank/DDBJ databases">
        <title>Frigbacter circumglobatus gen. nov. sp. nov., isolated from sediment cultured in situ.</title>
        <authorList>
            <person name="Zhao Z."/>
        </authorList>
    </citation>
    <scope>NUCLEOTIDE SEQUENCE [LARGE SCALE GENOMIC DNA]</scope>
    <source>
        <strain evidence="2 3">ZYL</strain>
    </source>
</reference>
<dbReference type="EMBL" id="PDEM01000009">
    <property type="protein sequence ID" value="PHZ85978.1"/>
    <property type="molecule type" value="Genomic_DNA"/>
</dbReference>
<dbReference type="InParanoid" id="A0A2G4YUF7"/>
<feature type="transmembrane region" description="Helical" evidence="1">
    <location>
        <begin position="35"/>
        <end position="53"/>
    </location>
</feature>
<keyword evidence="1" id="KW-1133">Transmembrane helix</keyword>
<dbReference type="Proteomes" id="UP000229730">
    <property type="component" value="Unassembled WGS sequence"/>
</dbReference>
<keyword evidence="1" id="KW-0472">Membrane</keyword>
<proteinExistence type="predicted"/>
<feature type="transmembrane region" description="Helical" evidence="1">
    <location>
        <begin position="115"/>
        <end position="138"/>
    </location>
</feature>
<evidence type="ECO:0000256" key="1">
    <source>
        <dbReference type="SAM" id="Phobius"/>
    </source>
</evidence>
<accession>A0A2G4YUF7</accession>
<feature type="transmembrane region" description="Helical" evidence="1">
    <location>
        <begin position="74"/>
        <end position="95"/>
    </location>
</feature>